<dbReference type="AlphaFoldDB" id="A0A7J7LQT2"/>
<organism evidence="2 3">
    <name type="scientific">Kingdonia uniflora</name>
    <dbReference type="NCBI Taxonomy" id="39325"/>
    <lineage>
        <taxon>Eukaryota</taxon>
        <taxon>Viridiplantae</taxon>
        <taxon>Streptophyta</taxon>
        <taxon>Embryophyta</taxon>
        <taxon>Tracheophyta</taxon>
        <taxon>Spermatophyta</taxon>
        <taxon>Magnoliopsida</taxon>
        <taxon>Ranunculales</taxon>
        <taxon>Circaeasteraceae</taxon>
        <taxon>Kingdonia</taxon>
    </lineage>
</organism>
<feature type="transmembrane region" description="Helical" evidence="1">
    <location>
        <begin position="48"/>
        <end position="72"/>
    </location>
</feature>
<dbReference type="EMBL" id="JACGCM010002106">
    <property type="protein sequence ID" value="KAF6144874.1"/>
    <property type="molecule type" value="Genomic_DNA"/>
</dbReference>
<reference evidence="2 3" key="1">
    <citation type="journal article" date="2020" name="IScience">
        <title>Genome Sequencing of the Endangered Kingdonia uniflora (Circaeasteraceae, Ranunculales) Reveals Potential Mechanisms of Evolutionary Specialization.</title>
        <authorList>
            <person name="Sun Y."/>
            <person name="Deng T."/>
            <person name="Zhang A."/>
            <person name="Moore M.J."/>
            <person name="Landis J.B."/>
            <person name="Lin N."/>
            <person name="Zhang H."/>
            <person name="Zhang X."/>
            <person name="Huang J."/>
            <person name="Zhang X."/>
            <person name="Sun H."/>
            <person name="Wang H."/>
        </authorList>
    </citation>
    <scope>NUCLEOTIDE SEQUENCE [LARGE SCALE GENOMIC DNA]</scope>
    <source>
        <strain evidence="2">TB1705</strain>
        <tissue evidence="2">Leaf</tissue>
    </source>
</reference>
<keyword evidence="3" id="KW-1185">Reference proteome</keyword>
<keyword evidence="1" id="KW-0812">Transmembrane</keyword>
<gene>
    <name evidence="2" type="ORF">GIB67_001885</name>
</gene>
<protein>
    <submittedName>
        <fullName evidence="2">Uncharacterized protein</fullName>
    </submittedName>
</protein>
<sequence length="90" mass="10532">SQVYQRIFKLIRNWRYYLKIRKRFKYFALAIFECTTKIVFSPNTLSRIIYSVLSSLILTGINSTVSLTSALVNSSSSNFSFFFSFYIVSQ</sequence>
<dbReference type="Proteomes" id="UP000541444">
    <property type="component" value="Unassembled WGS sequence"/>
</dbReference>
<name>A0A7J7LQT2_9MAGN</name>
<proteinExistence type="predicted"/>
<evidence type="ECO:0000313" key="3">
    <source>
        <dbReference type="Proteomes" id="UP000541444"/>
    </source>
</evidence>
<evidence type="ECO:0000313" key="2">
    <source>
        <dbReference type="EMBL" id="KAF6144874.1"/>
    </source>
</evidence>
<comment type="caution">
    <text evidence="2">The sequence shown here is derived from an EMBL/GenBank/DDBJ whole genome shotgun (WGS) entry which is preliminary data.</text>
</comment>
<accession>A0A7J7LQT2</accession>
<feature type="non-terminal residue" evidence="2">
    <location>
        <position position="1"/>
    </location>
</feature>
<evidence type="ECO:0000256" key="1">
    <source>
        <dbReference type="SAM" id="Phobius"/>
    </source>
</evidence>
<keyword evidence="1" id="KW-0472">Membrane</keyword>
<keyword evidence="1" id="KW-1133">Transmembrane helix</keyword>